<protein>
    <recommendedName>
        <fullName evidence="8 9">Cell division protein FtsL</fullName>
    </recommendedName>
</protein>
<evidence type="ECO:0000256" key="6">
    <source>
        <dbReference type="ARBA" id="ARBA00023136"/>
    </source>
</evidence>
<keyword evidence="2 8" id="KW-1003">Cell membrane</keyword>
<dbReference type="NCBIfam" id="TIGR02209">
    <property type="entry name" value="ftsL_broad"/>
    <property type="match status" value="1"/>
</dbReference>
<dbReference type="EMBL" id="OCYS01000095">
    <property type="protein sequence ID" value="SON89128.1"/>
    <property type="molecule type" value="Genomic_DNA"/>
</dbReference>
<comment type="subcellular location">
    <subcellularLocation>
        <location evidence="8">Cell inner membrane</location>
        <topology evidence="8">Single-pass type II membrane protein</topology>
    </subcellularLocation>
    <subcellularLocation>
        <location evidence="1">Cell membrane</location>
        <topology evidence="1">Single-pass type II membrane protein</topology>
    </subcellularLocation>
    <text evidence="8">Localizes to the division septum where it forms a ring structure.</text>
</comment>
<evidence type="ECO:0000313" key="10">
    <source>
        <dbReference type="EMBL" id="SON81800.1"/>
    </source>
</evidence>
<keyword evidence="5 8" id="KW-1133">Transmembrane helix</keyword>
<evidence type="ECO:0000256" key="3">
    <source>
        <dbReference type="ARBA" id="ARBA00022618"/>
    </source>
</evidence>
<evidence type="ECO:0000256" key="7">
    <source>
        <dbReference type="ARBA" id="ARBA00023306"/>
    </source>
</evidence>
<comment type="caution">
    <text evidence="11">The sequence shown here is derived from an EMBL/GenBank/DDBJ whole genome shotgun (WGS) entry which is preliminary data.</text>
</comment>
<evidence type="ECO:0000313" key="12">
    <source>
        <dbReference type="Proteomes" id="UP000234166"/>
    </source>
</evidence>
<dbReference type="InterPro" id="IPR011922">
    <property type="entry name" value="Cell_div_FtsL"/>
</dbReference>
<dbReference type="HAMAP" id="MF_00910">
    <property type="entry name" value="FtsL"/>
    <property type="match status" value="1"/>
</dbReference>
<dbReference type="Proteomes" id="UP000234181">
    <property type="component" value="Unassembled WGS sequence"/>
</dbReference>
<evidence type="ECO:0000313" key="11">
    <source>
        <dbReference type="EMBL" id="SON89128.1"/>
    </source>
</evidence>
<comment type="subunit">
    <text evidence="8">Part of a complex composed of FtsB, FtsL and FtsQ.</text>
</comment>
<dbReference type="PANTHER" id="PTHR37479:SF1">
    <property type="entry name" value="CELL DIVISION PROTEIN FTSL"/>
    <property type="match status" value="1"/>
</dbReference>
<evidence type="ECO:0000256" key="5">
    <source>
        <dbReference type="ARBA" id="ARBA00022989"/>
    </source>
</evidence>
<evidence type="ECO:0000313" key="13">
    <source>
        <dbReference type="Proteomes" id="UP000234181"/>
    </source>
</evidence>
<dbReference type="GO" id="GO:0005886">
    <property type="term" value="C:plasma membrane"/>
    <property type="evidence" value="ECO:0007669"/>
    <property type="project" value="UniProtKB-SubCell"/>
</dbReference>
<evidence type="ECO:0000256" key="2">
    <source>
        <dbReference type="ARBA" id="ARBA00022475"/>
    </source>
</evidence>
<dbReference type="PANTHER" id="PTHR37479">
    <property type="entry name" value="CELL DIVISION PROTEIN FTSL"/>
    <property type="match status" value="1"/>
</dbReference>
<organism evidence="11 12">
    <name type="scientific">Xanthomonas campestris pv. phaseoli</name>
    <dbReference type="NCBI Taxonomy" id="317013"/>
    <lineage>
        <taxon>Bacteria</taxon>
        <taxon>Pseudomonadati</taxon>
        <taxon>Pseudomonadota</taxon>
        <taxon>Gammaproteobacteria</taxon>
        <taxon>Lysobacterales</taxon>
        <taxon>Lysobacteraceae</taxon>
        <taxon>Xanthomonas</taxon>
    </lineage>
</organism>
<gene>
    <name evidence="8" type="primary">ftsL</name>
    <name evidence="10" type="ORF">XAP6984_420172</name>
    <name evidence="11" type="ORF">XAP7430_400190</name>
</gene>
<keyword evidence="3 8" id="KW-0132">Cell division</keyword>
<keyword evidence="13" id="KW-1185">Reference proteome</keyword>
<dbReference type="EMBL" id="OCYT01000098">
    <property type="protein sequence ID" value="SON81800.1"/>
    <property type="molecule type" value="Genomic_DNA"/>
</dbReference>
<proteinExistence type="inferred from homology"/>
<reference evidence="12 13" key="1">
    <citation type="submission" date="2017-10" db="EMBL/GenBank/DDBJ databases">
        <authorList>
            <person name="Regsiter A."/>
            <person name="William W."/>
        </authorList>
    </citation>
    <scope>NUCLEOTIDE SEQUENCE [LARGE SCALE GENOMIC DNA]</scope>
    <source>
        <strain evidence="10 13">CFBP6984</strain>
        <strain evidence="11 12">CFBP7430</strain>
    </source>
</reference>
<evidence type="ECO:0000256" key="4">
    <source>
        <dbReference type="ARBA" id="ARBA00022692"/>
    </source>
</evidence>
<evidence type="ECO:0000256" key="9">
    <source>
        <dbReference type="NCBIfam" id="TIGR02209"/>
    </source>
</evidence>
<evidence type="ECO:0000256" key="8">
    <source>
        <dbReference type="HAMAP-Rule" id="MF_00910"/>
    </source>
</evidence>
<sequence length="116" mass="13496">MGNGQRRQRRCFPIPDSRFPIPGVSRRRRMSRLLLVVLLACSIASAIGVVYMRHMHRKLFVQLSKLEHTRDELNIEFGRLQLEQATWAESNRVDQVARARIGMKFPETNDIVVVRP</sequence>
<comment type="similarity">
    <text evidence="8">Belongs to the FtsL family.</text>
</comment>
<dbReference type="GO" id="GO:0032153">
    <property type="term" value="C:cell division site"/>
    <property type="evidence" value="ECO:0007669"/>
    <property type="project" value="UniProtKB-UniRule"/>
</dbReference>
<dbReference type="GO" id="GO:0043093">
    <property type="term" value="P:FtsZ-dependent cytokinesis"/>
    <property type="evidence" value="ECO:0007669"/>
    <property type="project" value="UniProtKB-UniRule"/>
</dbReference>
<dbReference type="Pfam" id="PF04999">
    <property type="entry name" value="FtsL"/>
    <property type="match status" value="1"/>
</dbReference>
<accession>A0AB38E2G6</accession>
<keyword evidence="8" id="KW-0997">Cell inner membrane</keyword>
<comment type="function">
    <text evidence="8">Essential cell division protein. May link together the upstream cell division proteins, which are predominantly cytoplasmic, with the downstream cell division proteins, which are predominantly periplasmic.</text>
</comment>
<keyword evidence="7 8" id="KW-0131">Cell cycle</keyword>
<feature type="transmembrane region" description="Helical" evidence="8">
    <location>
        <begin position="33"/>
        <end position="52"/>
    </location>
</feature>
<evidence type="ECO:0000256" key="1">
    <source>
        <dbReference type="ARBA" id="ARBA00004401"/>
    </source>
</evidence>
<name>A0AB38E2G6_XANCH</name>
<keyword evidence="4 8" id="KW-0812">Transmembrane</keyword>
<keyword evidence="6 8" id="KW-0472">Membrane</keyword>
<dbReference type="AlphaFoldDB" id="A0AB38E2G6"/>
<dbReference type="Proteomes" id="UP000234166">
    <property type="component" value="Unassembled WGS sequence"/>
</dbReference>